<organism evidence="1">
    <name type="scientific">uncultured Thiotrichaceae bacterium</name>
    <dbReference type="NCBI Taxonomy" id="298394"/>
    <lineage>
        <taxon>Bacteria</taxon>
        <taxon>Pseudomonadati</taxon>
        <taxon>Pseudomonadota</taxon>
        <taxon>Gammaproteobacteria</taxon>
        <taxon>Thiotrichales</taxon>
        <taxon>Thiotrichaceae</taxon>
        <taxon>environmental samples</taxon>
    </lineage>
</organism>
<evidence type="ECO:0000313" key="1">
    <source>
        <dbReference type="EMBL" id="CAA6825557.1"/>
    </source>
</evidence>
<accession>A0A6S6U5L1</accession>
<gene>
    <name evidence="1" type="ORF">HELGO_WM8012</name>
</gene>
<dbReference type="EMBL" id="CACVAY010000127">
    <property type="protein sequence ID" value="CAA6825557.1"/>
    <property type="molecule type" value="Genomic_DNA"/>
</dbReference>
<sequence>MYQQPSEKTFIFLEITATQQPYLISKRTVRDKFTKTNKAAAHLTATRKPYCLGLSTPSICFSFASILARTPPLILGILCAALNCVFAC</sequence>
<protein>
    <submittedName>
        <fullName evidence="1">Uncharacterized protein</fullName>
    </submittedName>
</protein>
<name>A0A6S6U5L1_9GAMM</name>
<proteinExistence type="predicted"/>
<dbReference type="AlphaFoldDB" id="A0A6S6U5L1"/>
<reference evidence="1" key="1">
    <citation type="submission" date="2020-01" db="EMBL/GenBank/DDBJ databases">
        <authorList>
            <person name="Meier V. D."/>
            <person name="Meier V D."/>
        </authorList>
    </citation>
    <scope>NUCLEOTIDE SEQUENCE</scope>
    <source>
        <strain evidence="1">HLG_WM_MAG_07</strain>
    </source>
</reference>